<evidence type="ECO:0000256" key="7">
    <source>
        <dbReference type="ARBA" id="ARBA00023237"/>
    </source>
</evidence>
<name>A0A5D0R163_9FLAO</name>
<dbReference type="SUPFAM" id="SSF56954">
    <property type="entry name" value="Outer membrane efflux proteins (OEP)"/>
    <property type="match status" value="1"/>
</dbReference>
<evidence type="ECO:0000256" key="8">
    <source>
        <dbReference type="SAM" id="Coils"/>
    </source>
</evidence>
<dbReference type="Pfam" id="PF02321">
    <property type="entry name" value="OEP"/>
    <property type="match status" value="1"/>
</dbReference>
<sequence length="466" mass="52642">MTKNIFYLVFGTLFLISTPLHAQSFIEDILKDPIQKAITESADIRIQEMTSNNTELEMEIAKGKRLPSLSFMGGYGFLYSQLNLQFPTQYLPISGTPFLEDPLASSFQTHVLMGGLSTRQIIFAGNQINSGIKALEEKQKAERFLAEAGKEEIAKEVIQTFDQLMLLNAVDKLIEDSEKRLDTEHKKVLKAIENGLAIPYDRDKIKLAVLELEEKKLEALGNRNVLLAKLAYLTRIPANELEAITYNLQAFLLNEDALNIENRVELKALEAGKKAKEFAYKKEKGTYFPTIFAFGNVTYLNAFDTRIKLKDVPIAGDVTLNTENIRLEPAAAVGLGMKWDLFKGGENSKSVKKAEIEVQIIETKLKDTREKFELLLFKNKSDFKIAHQKVVVAKQRVQIAENNLQLATKQYNSGLVDLTERLASENDFYKVNLNYYNQILNQRHATLELLIATGELLGKIYNGYGN</sequence>
<dbReference type="Gene3D" id="1.20.1600.10">
    <property type="entry name" value="Outer membrane efflux proteins (OEP)"/>
    <property type="match status" value="1"/>
</dbReference>
<evidence type="ECO:0000256" key="6">
    <source>
        <dbReference type="ARBA" id="ARBA00023136"/>
    </source>
</evidence>
<evidence type="ECO:0000256" key="4">
    <source>
        <dbReference type="ARBA" id="ARBA00022452"/>
    </source>
</evidence>
<dbReference type="Proteomes" id="UP000324358">
    <property type="component" value="Unassembled WGS sequence"/>
</dbReference>
<organism evidence="10 11">
    <name type="scientific">Bizionia algoritergicola</name>
    <dbReference type="NCBI Taxonomy" id="291187"/>
    <lineage>
        <taxon>Bacteria</taxon>
        <taxon>Pseudomonadati</taxon>
        <taxon>Bacteroidota</taxon>
        <taxon>Flavobacteriia</taxon>
        <taxon>Flavobacteriales</taxon>
        <taxon>Flavobacteriaceae</taxon>
        <taxon>Bizionia</taxon>
    </lineage>
</organism>
<evidence type="ECO:0000256" key="3">
    <source>
        <dbReference type="ARBA" id="ARBA00022448"/>
    </source>
</evidence>
<comment type="similarity">
    <text evidence="2">Belongs to the outer membrane factor (OMF) (TC 1.B.17) family.</text>
</comment>
<dbReference type="PANTHER" id="PTHR30026">
    <property type="entry name" value="OUTER MEMBRANE PROTEIN TOLC"/>
    <property type="match status" value="1"/>
</dbReference>
<proteinExistence type="inferred from homology"/>
<reference evidence="10 11" key="1">
    <citation type="submission" date="2019-08" db="EMBL/GenBank/DDBJ databases">
        <title>Genomes of Antarctic Bizionia species.</title>
        <authorList>
            <person name="Bowman J.P."/>
        </authorList>
    </citation>
    <scope>NUCLEOTIDE SEQUENCE [LARGE SCALE GENOMIC DNA]</scope>
    <source>
        <strain evidence="10 11">APA-1</strain>
    </source>
</reference>
<keyword evidence="7" id="KW-0998">Cell outer membrane</keyword>
<comment type="caution">
    <text evidence="10">The sequence shown here is derived from an EMBL/GenBank/DDBJ whole genome shotgun (WGS) entry which is preliminary data.</text>
</comment>
<dbReference type="OrthoDB" id="1674454at2"/>
<accession>A0A5D0R163</accession>
<dbReference type="AlphaFoldDB" id="A0A5D0R163"/>
<keyword evidence="6" id="KW-0472">Membrane</keyword>
<dbReference type="RefSeq" id="WP_066250547.1">
    <property type="nucleotide sequence ID" value="NZ_VSKL01000001.1"/>
</dbReference>
<evidence type="ECO:0000313" key="11">
    <source>
        <dbReference type="Proteomes" id="UP000324358"/>
    </source>
</evidence>
<dbReference type="GO" id="GO:1990281">
    <property type="term" value="C:efflux pump complex"/>
    <property type="evidence" value="ECO:0007669"/>
    <property type="project" value="TreeGrafter"/>
</dbReference>
<dbReference type="GO" id="GO:0015562">
    <property type="term" value="F:efflux transmembrane transporter activity"/>
    <property type="evidence" value="ECO:0007669"/>
    <property type="project" value="InterPro"/>
</dbReference>
<keyword evidence="8" id="KW-0175">Coiled coil</keyword>
<evidence type="ECO:0000256" key="1">
    <source>
        <dbReference type="ARBA" id="ARBA00004442"/>
    </source>
</evidence>
<keyword evidence="4" id="KW-1134">Transmembrane beta strand</keyword>
<comment type="subcellular location">
    <subcellularLocation>
        <location evidence="1">Cell outer membrane</location>
    </subcellularLocation>
</comment>
<keyword evidence="5" id="KW-0812">Transmembrane</keyword>
<feature type="signal peptide" evidence="9">
    <location>
        <begin position="1"/>
        <end position="22"/>
    </location>
</feature>
<evidence type="ECO:0000313" key="10">
    <source>
        <dbReference type="EMBL" id="TYB74715.1"/>
    </source>
</evidence>
<evidence type="ECO:0000256" key="2">
    <source>
        <dbReference type="ARBA" id="ARBA00007613"/>
    </source>
</evidence>
<dbReference type="GO" id="GO:0009279">
    <property type="term" value="C:cell outer membrane"/>
    <property type="evidence" value="ECO:0007669"/>
    <property type="project" value="UniProtKB-SubCell"/>
</dbReference>
<keyword evidence="11" id="KW-1185">Reference proteome</keyword>
<dbReference type="PANTHER" id="PTHR30026:SF20">
    <property type="entry name" value="OUTER MEMBRANE PROTEIN TOLC"/>
    <property type="match status" value="1"/>
</dbReference>
<keyword evidence="9" id="KW-0732">Signal</keyword>
<dbReference type="EMBL" id="VSKL01000001">
    <property type="protein sequence ID" value="TYB74715.1"/>
    <property type="molecule type" value="Genomic_DNA"/>
</dbReference>
<dbReference type="InterPro" id="IPR003423">
    <property type="entry name" value="OMP_efflux"/>
</dbReference>
<evidence type="ECO:0000256" key="9">
    <source>
        <dbReference type="SAM" id="SignalP"/>
    </source>
</evidence>
<dbReference type="InterPro" id="IPR051906">
    <property type="entry name" value="TolC-like"/>
</dbReference>
<dbReference type="GO" id="GO:0015288">
    <property type="term" value="F:porin activity"/>
    <property type="evidence" value="ECO:0007669"/>
    <property type="project" value="TreeGrafter"/>
</dbReference>
<feature type="coiled-coil region" evidence="8">
    <location>
        <begin position="351"/>
        <end position="410"/>
    </location>
</feature>
<keyword evidence="3" id="KW-0813">Transport</keyword>
<protein>
    <submittedName>
        <fullName evidence="10">TolC family protein</fullName>
    </submittedName>
</protein>
<gene>
    <name evidence="10" type="ORF">ES675_00830</name>
</gene>
<feature type="chain" id="PRO_5022935720" evidence="9">
    <location>
        <begin position="23"/>
        <end position="466"/>
    </location>
</feature>
<evidence type="ECO:0000256" key="5">
    <source>
        <dbReference type="ARBA" id="ARBA00022692"/>
    </source>
</evidence>